<proteinExistence type="inferred from homology"/>
<dbReference type="InterPro" id="IPR052017">
    <property type="entry name" value="TSUP"/>
</dbReference>
<dbReference type="OrthoDB" id="7028171at2"/>
<dbReference type="EMBL" id="CP021112">
    <property type="protein sequence ID" value="ARP98399.1"/>
    <property type="molecule type" value="Genomic_DNA"/>
</dbReference>
<evidence type="ECO:0000256" key="4">
    <source>
        <dbReference type="ARBA" id="ARBA00022475"/>
    </source>
</evidence>
<keyword evidence="3" id="KW-0813">Transport</keyword>
<dbReference type="GO" id="GO:0005886">
    <property type="term" value="C:plasma membrane"/>
    <property type="evidence" value="ECO:0007669"/>
    <property type="project" value="UniProtKB-SubCell"/>
</dbReference>
<keyword evidence="4 8" id="KW-1003">Cell membrane</keyword>
<feature type="transmembrane region" description="Helical" evidence="8">
    <location>
        <begin position="226"/>
        <end position="244"/>
    </location>
</feature>
<accession>A0A1W6ZM20</accession>
<gene>
    <name evidence="9" type="ORF">CAK95_04315</name>
</gene>
<organism evidence="9 10">
    <name type="scientific">Pseudorhodoplanes sinuspersici</name>
    <dbReference type="NCBI Taxonomy" id="1235591"/>
    <lineage>
        <taxon>Bacteria</taxon>
        <taxon>Pseudomonadati</taxon>
        <taxon>Pseudomonadota</taxon>
        <taxon>Alphaproteobacteria</taxon>
        <taxon>Hyphomicrobiales</taxon>
        <taxon>Pseudorhodoplanes</taxon>
    </lineage>
</organism>
<reference evidence="9 10" key="1">
    <citation type="submission" date="2017-05" db="EMBL/GenBank/DDBJ databases">
        <title>Full genome sequence of Pseudorhodoplanes sinuspersici.</title>
        <authorList>
            <person name="Dastgheib S.M.M."/>
            <person name="Shavandi M."/>
            <person name="Tirandaz H."/>
        </authorList>
    </citation>
    <scope>NUCLEOTIDE SEQUENCE [LARGE SCALE GENOMIC DNA]</scope>
    <source>
        <strain evidence="9 10">RIPI110</strain>
    </source>
</reference>
<evidence type="ECO:0000256" key="7">
    <source>
        <dbReference type="ARBA" id="ARBA00023136"/>
    </source>
</evidence>
<dbReference type="Pfam" id="PF01925">
    <property type="entry name" value="TauE"/>
    <property type="match status" value="1"/>
</dbReference>
<feature type="transmembrane region" description="Helical" evidence="8">
    <location>
        <begin position="73"/>
        <end position="93"/>
    </location>
</feature>
<evidence type="ECO:0000313" key="10">
    <source>
        <dbReference type="Proteomes" id="UP000194137"/>
    </source>
</evidence>
<keyword evidence="7 8" id="KW-0472">Membrane</keyword>
<dbReference type="STRING" id="1235591.CAK95_04315"/>
<dbReference type="AlphaFoldDB" id="A0A1W6ZM20"/>
<dbReference type="InterPro" id="IPR002781">
    <property type="entry name" value="TM_pro_TauE-like"/>
</dbReference>
<evidence type="ECO:0000313" key="9">
    <source>
        <dbReference type="EMBL" id="ARP98399.1"/>
    </source>
</evidence>
<name>A0A1W6ZM20_9HYPH</name>
<dbReference type="PANTHER" id="PTHR30269:SF37">
    <property type="entry name" value="MEMBRANE TRANSPORTER PROTEIN"/>
    <property type="match status" value="1"/>
</dbReference>
<comment type="similarity">
    <text evidence="2 8">Belongs to the 4-toluene sulfonate uptake permease (TSUP) (TC 2.A.102) family.</text>
</comment>
<evidence type="ECO:0000256" key="6">
    <source>
        <dbReference type="ARBA" id="ARBA00022989"/>
    </source>
</evidence>
<evidence type="ECO:0000256" key="2">
    <source>
        <dbReference type="ARBA" id="ARBA00009142"/>
    </source>
</evidence>
<keyword evidence="10" id="KW-1185">Reference proteome</keyword>
<protein>
    <recommendedName>
        <fullName evidence="8">Probable membrane transporter protein</fullName>
    </recommendedName>
</protein>
<feature type="transmembrane region" description="Helical" evidence="8">
    <location>
        <begin position="7"/>
        <end position="27"/>
    </location>
</feature>
<feature type="transmembrane region" description="Helical" evidence="8">
    <location>
        <begin position="202"/>
        <end position="220"/>
    </location>
</feature>
<dbReference type="RefSeq" id="WP_086086817.1">
    <property type="nucleotide sequence ID" value="NZ_CP021112.1"/>
</dbReference>
<keyword evidence="6 8" id="KW-1133">Transmembrane helix</keyword>
<comment type="subcellular location">
    <subcellularLocation>
        <location evidence="1 8">Cell membrane</location>
        <topology evidence="1 8">Multi-pass membrane protein</topology>
    </subcellularLocation>
</comment>
<feature type="transmembrane region" description="Helical" evidence="8">
    <location>
        <begin position="99"/>
        <end position="118"/>
    </location>
</feature>
<evidence type="ECO:0000256" key="5">
    <source>
        <dbReference type="ARBA" id="ARBA00022692"/>
    </source>
</evidence>
<feature type="transmembrane region" description="Helical" evidence="8">
    <location>
        <begin position="47"/>
        <end position="66"/>
    </location>
</feature>
<evidence type="ECO:0000256" key="3">
    <source>
        <dbReference type="ARBA" id="ARBA00022448"/>
    </source>
</evidence>
<evidence type="ECO:0000256" key="8">
    <source>
        <dbReference type="RuleBase" id="RU363041"/>
    </source>
</evidence>
<keyword evidence="5 8" id="KW-0812">Transmembrane</keyword>
<dbReference type="PANTHER" id="PTHR30269">
    <property type="entry name" value="TRANSMEMBRANE PROTEIN YFCA"/>
    <property type="match status" value="1"/>
</dbReference>
<dbReference type="KEGG" id="psin:CAK95_04315"/>
<feature type="transmembrane region" description="Helical" evidence="8">
    <location>
        <begin position="130"/>
        <end position="148"/>
    </location>
</feature>
<sequence>MSIITDPVFYLIAVPAVILLGMSKGGFAGIGVVTTPLIALYLPPLEAAALILPTLITQDVISVWWYRKDWDPWNLKVLLPGAVVGMGLAWIFAGYVTDSALRIVIGTIGISFVLHHVLKTKPAEPQRKSALSGFFWGGVSGFTSFLSQAGGPPYQAHVLPQRLPKLTLVGTTTIFFAIVNALKIGPYFALGQFTPRNIATSLLLLPIAVAGNAFGIWLVRVTPQEAFYKIAYTIVFCVSIMLLWQGISGLIRG</sequence>
<feature type="transmembrane region" description="Helical" evidence="8">
    <location>
        <begin position="168"/>
        <end position="190"/>
    </location>
</feature>
<evidence type="ECO:0000256" key="1">
    <source>
        <dbReference type="ARBA" id="ARBA00004651"/>
    </source>
</evidence>
<dbReference type="Proteomes" id="UP000194137">
    <property type="component" value="Chromosome"/>
</dbReference>